<evidence type="ECO:0000259" key="20">
    <source>
        <dbReference type="PROSITE" id="PS50110"/>
    </source>
</evidence>
<dbReference type="Pfam" id="PF01339">
    <property type="entry name" value="CheB_methylest"/>
    <property type="match status" value="1"/>
</dbReference>
<keyword evidence="6" id="KW-0489">Methyltransferase</keyword>
<evidence type="ECO:0000256" key="12">
    <source>
        <dbReference type="ARBA" id="ARBA00022741"/>
    </source>
</evidence>
<evidence type="ECO:0000256" key="10">
    <source>
        <dbReference type="ARBA" id="ARBA00022679"/>
    </source>
</evidence>
<comment type="caution">
    <text evidence="25">The sequence shown here is derived from an EMBL/GenBank/DDBJ whole genome shotgun (WGS) entry which is preliminary data.</text>
</comment>
<evidence type="ECO:0000313" key="26">
    <source>
        <dbReference type="Proteomes" id="UP000603317"/>
    </source>
</evidence>
<evidence type="ECO:0000256" key="7">
    <source>
        <dbReference type="ARBA" id="ARBA00022606"/>
    </source>
</evidence>
<dbReference type="InterPro" id="IPR036890">
    <property type="entry name" value="HATPase_C_sf"/>
</dbReference>
<dbReference type="EMBL" id="BMID01000001">
    <property type="protein sequence ID" value="GFZ98824.1"/>
    <property type="molecule type" value="Genomic_DNA"/>
</dbReference>
<keyword evidence="16" id="KW-0675">Receptor</keyword>
<keyword evidence="14" id="KW-0067">ATP-binding</keyword>
<dbReference type="Gene3D" id="3.30.450.40">
    <property type="match status" value="1"/>
</dbReference>
<dbReference type="SUPFAM" id="SSF55785">
    <property type="entry name" value="PYP-like sensor domain (PAS domain)"/>
    <property type="match status" value="2"/>
</dbReference>
<dbReference type="InterPro" id="IPR011102">
    <property type="entry name" value="Sig_transdc_His_kinase_HWE"/>
</dbReference>
<feature type="domain" description="PAC" evidence="22">
    <location>
        <begin position="1078"/>
        <end position="1128"/>
    </location>
</feature>
<feature type="active site" evidence="17">
    <location>
        <position position="14"/>
    </location>
</feature>
<accession>A0ABQ1F3Q4</accession>
<dbReference type="InterPro" id="IPR013655">
    <property type="entry name" value="PAS_fold_3"/>
</dbReference>
<evidence type="ECO:0000256" key="15">
    <source>
        <dbReference type="ARBA" id="ARBA00022991"/>
    </source>
</evidence>
<dbReference type="Pfam" id="PF01590">
    <property type="entry name" value="GAF"/>
    <property type="match status" value="1"/>
</dbReference>
<evidence type="ECO:0000313" key="25">
    <source>
        <dbReference type="EMBL" id="GFZ98824.1"/>
    </source>
</evidence>
<dbReference type="Pfam" id="PF08447">
    <property type="entry name" value="PAS_3"/>
    <property type="match status" value="1"/>
</dbReference>
<evidence type="ECO:0000256" key="8">
    <source>
        <dbReference type="ARBA" id="ARBA00022630"/>
    </source>
</evidence>
<evidence type="ECO:0000259" key="21">
    <source>
        <dbReference type="PROSITE" id="PS50112"/>
    </source>
</evidence>
<dbReference type="Gene3D" id="3.30.565.10">
    <property type="entry name" value="Histidine kinase-like ATPase, C-terminal domain"/>
    <property type="match status" value="1"/>
</dbReference>
<keyword evidence="5 18" id="KW-0597">Phosphoprotein</keyword>
<dbReference type="Pfam" id="PF13596">
    <property type="entry name" value="PAS_10"/>
    <property type="match status" value="1"/>
</dbReference>
<dbReference type="SMART" id="SM00091">
    <property type="entry name" value="PAS"/>
    <property type="match status" value="3"/>
</dbReference>
<dbReference type="SUPFAM" id="SSF55781">
    <property type="entry name" value="GAF domain-like"/>
    <property type="match status" value="1"/>
</dbReference>
<dbReference type="Pfam" id="PF03705">
    <property type="entry name" value="CheR_N"/>
    <property type="match status" value="1"/>
</dbReference>
<dbReference type="PROSITE" id="PS50123">
    <property type="entry name" value="CHER"/>
    <property type="match status" value="1"/>
</dbReference>
<dbReference type="InterPro" id="IPR035965">
    <property type="entry name" value="PAS-like_dom_sf"/>
</dbReference>
<dbReference type="InterPro" id="IPR022641">
    <property type="entry name" value="CheR_N"/>
</dbReference>
<dbReference type="PROSITE" id="PS50113">
    <property type="entry name" value="PAC"/>
    <property type="match status" value="2"/>
</dbReference>
<evidence type="ECO:0000259" key="24">
    <source>
        <dbReference type="PROSITE" id="PS50123"/>
    </source>
</evidence>
<keyword evidence="19" id="KW-0175">Coiled coil</keyword>
<organism evidence="25 26">
    <name type="scientific">Blastomonas marina</name>
    <dbReference type="NCBI Taxonomy" id="1867408"/>
    <lineage>
        <taxon>Bacteria</taxon>
        <taxon>Pseudomonadati</taxon>
        <taxon>Pseudomonadota</taxon>
        <taxon>Alphaproteobacteria</taxon>
        <taxon>Sphingomonadales</taxon>
        <taxon>Sphingomonadaceae</taxon>
        <taxon>Blastomonas</taxon>
    </lineage>
</organism>
<feature type="domain" description="PAS" evidence="21">
    <location>
        <begin position="1003"/>
        <end position="1075"/>
    </location>
</feature>
<dbReference type="SUPFAM" id="SSF53335">
    <property type="entry name" value="S-adenosyl-L-methionine-dependent methyltransferases"/>
    <property type="match status" value="1"/>
</dbReference>
<dbReference type="SMART" id="SM00086">
    <property type="entry name" value="PAC"/>
    <property type="match status" value="2"/>
</dbReference>
<dbReference type="PROSITE" id="PS50112">
    <property type="entry name" value="PAS"/>
    <property type="match status" value="1"/>
</dbReference>
<dbReference type="RefSeq" id="WP_188641095.1">
    <property type="nucleotide sequence ID" value="NZ_BMID01000001.1"/>
</dbReference>
<dbReference type="PANTHER" id="PTHR24422:SF27">
    <property type="entry name" value="PROTEIN-GLUTAMATE O-METHYLTRANSFERASE"/>
    <property type="match status" value="1"/>
</dbReference>
<name>A0ABQ1F3Q4_9SPHN</name>
<feature type="active site" evidence="17">
    <location>
        <position position="41"/>
    </location>
</feature>
<dbReference type="Gene3D" id="2.10.70.100">
    <property type="match status" value="1"/>
</dbReference>
<evidence type="ECO:0000256" key="5">
    <source>
        <dbReference type="ARBA" id="ARBA00022553"/>
    </source>
</evidence>
<keyword evidence="12" id="KW-0547">Nucleotide-binding</keyword>
<feature type="domain" description="PAC" evidence="22">
    <location>
        <begin position="783"/>
        <end position="833"/>
    </location>
</feature>
<dbReference type="SMART" id="SM00065">
    <property type="entry name" value="GAF"/>
    <property type="match status" value="1"/>
</dbReference>
<dbReference type="Proteomes" id="UP000603317">
    <property type="component" value="Unassembled WGS sequence"/>
</dbReference>
<dbReference type="InterPro" id="IPR050903">
    <property type="entry name" value="Bact_Chemotaxis_MeTrfase"/>
</dbReference>
<keyword evidence="10" id="KW-0808">Transferase</keyword>
<gene>
    <name evidence="25" type="ORF">GCM10010923_03820</name>
</gene>
<feature type="domain" description="CheB-type methylesterase" evidence="23">
    <location>
        <begin position="5"/>
        <end position="191"/>
    </location>
</feature>
<dbReference type="Pfam" id="PF01739">
    <property type="entry name" value="CheR"/>
    <property type="match status" value="1"/>
</dbReference>
<dbReference type="Pfam" id="PF07536">
    <property type="entry name" value="HWE_HK"/>
    <property type="match status" value="1"/>
</dbReference>
<dbReference type="CDD" id="cd00130">
    <property type="entry name" value="PAS"/>
    <property type="match status" value="1"/>
</dbReference>
<dbReference type="InterPro" id="IPR000673">
    <property type="entry name" value="Sig_transdc_resp-reg_Me-estase"/>
</dbReference>
<dbReference type="InterPro" id="IPR003018">
    <property type="entry name" value="GAF"/>
</dbReference>
<keyword evidence="11" id="KW-0949">S-adenosyl-L-methionine</keyword>
<dbReference type="InterPro" id="IPR001610">
    <property type="entry name" value="PAC"/>
</dbReference>
<dbReference type="Gene3D" id="3.40.50.150">
    <property type="entry name" value="Vaccinia Virus protein VP39"/>
    <property type="match status" value="1"/>
</dbReference>
<evidence type="ECO:0000259" key="22">
    <source>
        <dbReference type="PROSITE" id="PS50113"/>
    </source>
</evidence>
<dbReference type="InterPro" id="IPR029063">
    <property type="entry name" value="SAM-dependent_MTases_sf"/>
</dbReference>
<evidence type="ECO:0000256" key="4">
    <source>
        <dbReference type="ARBA" id="ARBA00022543"/>
    </source>
</evidence>
<comment type="catalytic activity">
    <reaction evidence="1">
        <text>ATP + protein L-histidine = ADP + protein N-phospho-L-histidine.</text>
        <dbReference type="EC" id="2.7.13.3"/>
    </reaction>
</comment>
<dbReference type="PRINTS" id="PR00996">
    <property type="entry name" value="CHERMTFRASE"/>
</dbReference>
<keyword evidence="3 17" id="KW-0145">Chemotaxis</keyword>
<evidence type="ECO:0000256" key="9">
    <source>
        <dbReference type="ARBA" id="ARBA00022643"/>
    </source>
</evidence>
<dbReference type="SMART" id="SM00911">
    <property type="entry name" value="HWE_HK"/>
    <property type="match status" value="1"/>
</dbReference>
<dbReference type="PROSITE" id="PS50122">
    <property type="entry name" value="CHEB"/>
    <property type="match status" value="1"/>
</dbReference>
<dbReference type="Gene3D" id="1.10.155.10">
    <property type="entry name" value="Chemotaxis receptor methyltransferase CheR, N-terminal domain"/>
    <property type="match status" value="1"/>
</dbReference>
<protein>
    <submittedName>
        <fullName evidence="25">Uncharacterized protein</fullName>
    </submittedName>
</protein>
<keyword evidence="26" id="KW-1185">Reference proteome</keyword>
<dbReference type="SUPFAM" id="SSF52172">
    <property type="entry name" value="CheY-like"/>
    <property type="match status" value="1"/>
</dbReference>
<dbReference type="SUPFAM" id="SSF47757">
    <property type="entry name" value="Chemotaxis receptor methyltransferase CheR, N-terminal domain"/>
    <property type="match status" value="1"/>
</dbReference>
<dbReference type="InterPro" id="IPR022642">
    <property type="entry name" value="CheR_C"/>
</dbReference>
<evidence type="ECO:0000256" key="16">
    <source>
        <dbReference type="ARBA" id="ARBA00023170"/>
    </source>
</evidence>
<dbReference type="PROSITE" id="PS50110">
    <property type="entry name" value="RESPONSE_REGULATORY"/>
    <property type="match status" value="1"/>
</dbReference>
<dbReference type="SUPFAM" id="SSF52738">
    <property type="entry name" value="Methylesterase CheB, C-terminal domain"/>
    <property type="match status" value="1"/>
</dbReference>
<dbReference type="Gene3D" id="3.30.450.20">
    <property type="entry name" value="PAS domain"/>
    <property type="match status" value="2"/>
</dbReference>
<evidence type="ECO:0000256" key="11">
    <source>
        <dbReference type="ARBA" id="ARBA00022691"/>
    </source>
</evidence>
<feature type="coiled-coil region" evidence="19">
    <location>
        <begin position="626"/>
        <end position="723"/>
    </location>
</feature>
<evidence type="ECO:0000256" key="6">
    <source>
        <dbReference type="ARBA" id="ARBA00022603"/>
    </source>
</evidence>
<dbReference type="PANTHER" id="PTHR24422">
    <property type="entry name" value="CHEMOTAXIS PROTEIN METHYLTRANSFERASE"/>
    <property type="match status" value="1"/>
</dbReference>
<dbReference type="InterPro" id="IPR036804">
    <property type="entry name" value="CheR_N_sf"/>
</dbReference>
<keyword evidence="8" id="KW-0285">Flavoprotein</keyword>
<keyword evidence="15" id="KW-0157">Chromophore</keyword>
<proteinExistence type="predicted"/>
<dbReference type="NCBIfam" id="TIGR00229">
    <property type="entry name" value="sensory_box"/>
    <property type="match status" value="1"/>
</dbReference>
<dbReference type="SMART" id="SM00138">
    <property type="entry name" value="MeTrc"/>
    <property type="match status" value="1"/>
</dbReference>
<dbReference type="InterPro" id="IPR029016">
    <property type="entry name" value="GAF-like_dom_sf"/>
</dbReference>
<sequence>MSKFDYPIVAVGASAGGIEALKALVECIPTDSRATYVILQHLAPDHESQLVSILGRDSKLPCIQAEEDLALEPGHIYVLPPDRYLSIVDHGLFVQTPLEPRGSRMPIDYFMRSLAEAAGPQSIGVILSGTGSDGTLGLRAIKGAGGLSFVQSPETALYDGMPQAAIDSGNADKIGTIGEICASIAEHAKRMDNGDQQEFGQADLNSVIALIKARLGLDFSAYKPGTIGRRIRRRLKLLRFEKPSEYLEHLRSDPNELRQLADDMLINVTSFFRDDTVWDEVVAKVITPLVEAAGTGPLRIWVPGCSSGEEAYTLAILFEEHCAQQEHPCDWQIFASDLDVDAISQGREGLYPNSISADVSEERLRQFFRREDNHFRVHKRLRERVVFAHQDILHDPPFSRLDLVSCRNLLIYLDAAHQRQLMDTFHFALREEGFLLLGTSETVSTQSRKFKSISKKAHIYRRRPGRAEARFTARQRGSTTPGRISQFLAKAQRGRTNELHEQVRLSLLDRYAPAGVVIEPDGTIVHYSGPVRRFVETPDGPPTHNVYELLPATLRARVRDTVRRVAMGEKPDGRTVAVRFADRDQTVRVDCVELGQSESADEARFFVTFVEVGDPHSSVSDDASAAETGNEQVRHLEHELEIVREDLQTTVEELETSNEELKASNEEAMASNEELQSANEELETSREELQSLNEELVTVNHQLEDKIEEVEKATDDLRNLLSSTRLPVIFLDNDFHISSFTPTMRGLIELRDTDIGRPFGDLARKIDDPAFEEDARKVLEDLQPIECEISDDEGRTYLRRLQPYRTSEERIGGVVATFTDITDQARTARLLASRERQARIIAKLGQSALSIREIDDFLDEACASLREALDCDFSKVLKLSDDGKAFNLVAGAGWNPGTIGKSEVTAGRHSQAGYTMLEEGAVLVADLEEEKRFEGPPLLKDHSVRSGISTVVTVGQKPWGVIGLHDRKAGVFSHEDLSILEAASNIIALAVMQSTREEFLARERLVLSLAISVANMGVWTVDTATDEVTWDQRLRKITGMVNAKSRPAAETFYDHIAPEDRERVEQAMRKTVETGKPFEEQFRFFRPDGEMIWLFGKGERVTQGDRQIVLGINSDITQRKQHEEQNEFMMRELDHRVKNLLAVILSITRITSKTTDSVEEFLEDFSARLDAMARTHSLLAQARWSGTHLRSLLQDEVVGQAADGQVELSGPKITVSPSAAQSLSMIFHELTTNALKYGALSRSRGKVEVRWKQIEGDRLELRWKESGGPEVTKPERQGFGTTVLDRMAHQQLGAHVSIEWKQKGIEVVLDMPMTRLLPVAEAEPQKQVIADHASHACLKDKKVLVLDDEWLIAEQHADVLASVGAEIIGPFLKLEDALGSDYANADIAVLDFALAEGTTVIPLAEKLKEIGIPIVFVTGYGSRTELPPQFDDDLVVPKPASADAILDSTAHLLANGNAAP</sequence>
<reference evidence="26" key="1">
    <citation type="journal article" date="2019" name="Int. J. Syst. Evol. Microbiol.">
        <title>The Global Catalogue of Microorganisms (GCM) 10K type strain sequencing project: providing services to taxonomists for standard genome sequencing and annotation.</title>
        <authorList>
            <consortium name="The Broad Institute Genomics Platform"/>
            <consortium name="The Broad Institute Genome Sequencing Center for Infectious Disease"/>
            <person name="Wu L."/>
            <person name="Ma J."/>
        </authorList>
    </citation>
    <scope>NUCLEOTIDE SEQUENCE [LARGE SCALE GENOMIC DNA]</scope>
    <source>
        <strain evidence="26">CGMCC 1.15297</strain>
    </source>
</reference>
<feature type="domain" description="CheR-type methyltransferase" evidence="24">
    <location>
        <begin position="192"/>
        <end position="463"/>
    </location>
</feature>
<dbReference type="Gene3D" id="3.40.50.2300">
    <property type="match status" value="1"/>
</dbReference>
<feature type="domain" description="Response regulatory" evidence="20">
    <location>
        <begin position="1342"/>
        <end position="1453"/>
    </location>
</feature>
<evidence type="ECO:0000256" key="18">
    <source>
        <dbReference type="PROSITE-ProRule" id="PRU00169"/>
    </source>
</evidence>
<evidence type="ECO:0000256" key="14">
    <source>
        <dbReference type="ARBA" id="ARBA00022840"/>
    </source>
</evidence>
<dbReference type="InterPro" id="IPR000014">
    <property type="entry name" value="PAS"/>
</dbReference>
<evidence type="ECO:0000256" key="13">
    <source>
        <dbReference type="ARBA" id="ARBA00022777"/>
    </source>
</evidence>
<dbReference type="InterPro" id="IPR000700">
    <property type="entry name" value="PAS-assoc_C"/>
</dbReference>
<dbReference type="Gene3D" id="3.40.50.180">
    <property type="entry name" value="Methylesterase CheB, C-terminal domain"/>
    <property type="match status" value="1"/>
</dbReference>
<evidence type="ECO:0000256" key="3">
    <source>
        <dbReference type="ARBA" id="ARBA00022500"/>
    </source>
</evidence>
<dbReference type="InterPro" id="IPR035909">
    <property type="entry name" value="CheB_C"/>
</dbReference>
<evidence type="ECO:0000256" key="1">
    <source>
        <dbReference type="ARBA" id="ARBA00000085"/>
    </source>
</evidence>
<keyword evidence="9" id="KW-0288">FMN</keyword>
<comment type="catalytic activity">
    <reaction evidence="2">
        <text>L-glutamyl-[protein] + S-adenosyl-L-methionine = [protein]-L-glutamate 5-O-methyl ester + S-adenosyl-L-homocysteine</text>
        <dbReference type="Rhea" id="RHEA:24452"/>
        <dbReference type="Rhea" id="RHEA-COMP:10208"/>
        <dbReference type="Rhea" id="RHEA-COMP:10311"/>
        <dbReference type="ChEBI" id="CHEBI:29973"/>
        <dbReference type="ChEBI" id="CHEBI:57856"/>
        <dbReference type="ChEBI" id="CHEBI:59789"/>
        <dbReference type="ChEBI" id="CHEBI:82795"/>
        <dbReference type="EC" id="2.1.1.80"/>
    </reaction>
</comment>
<dbReference type="InterPro" id="IPR001789">
    <property type="entry name" value="Sig_transdc_resp-reg_receiver"/>
</dbReference>
<dbReference type="InterPro" id="IPR011006">
    <property type="entry name" value="CheY-like_superfamily"/>
</dbReference>
<keyword evidence="7" id="KW-0716">Sensory transduction</keyword>
<evidence type="ECO:0000256" key="19">
    <source>
        <dbReference type="SAM" id="Coils"/>
    </source>
</evidence>
<evidence type="ECO:0000256" key="17">
    <source>
        <dbReference type="PROSITE-ProRule" id="PRU00050"/>
    </source>
</evidence>
<feature type="active site" evidence="17">
    <location>
        <position position="133"/>
    </location>
</feature>
<keyword evidence="13" id="KW-0418">Kinase</keyword>
<keyword evidence="4" id="KW-0600">Photoreceptor protein</keyword>
<dbReference type="CDD" id="cd16434">
    <property type="entry name" value="CheB-CheR_fusion"/>
    <property type="match status" value="1"/>
</dbReference>
<evidence type="ECO:0000256" key="2">
    <source>
        <dbReference type="ARBA" id="ARBA00001541"/>
    </source>
</evidence>
<keyword evidence="17" id="KW-0378">Hydrolase</keyword>
<dbReference type="InterPro" id="IPR000780">
    <property type="entry name" value="CheR_MeTrfase"/>
</dbReference>
<feature type="modified residue" description="4-aspartylphosphate" evidence="18">
    <location>
        <position position="1391"/>
    </location>
</feature>
<evidence type="ECO:0000259" key="23">
    <source>
        <dbReference type="PROSITE" id="PS50122"/>
    </source>
</evidence>